<dbReference type="SUPFAM" id="SSF46894">
    <property type="entry name" value="C-terminal effector domain of the bipartite response regulators"/>
    <property type="match status" value="1"/>
</dbReference>
<name>A0A370BE62_9ACTN</name>
<accession>A0A370BE62</accession>
<dbReference type="InterPro" id="IPR000792">
    <property type="entry name" value="Tscrpt_reg_LuxR_C"/>
</dbReference>
<dbReference type="EMBL" id="QQNA01000080">
    <property type="protein sequence ID" value="RDG38006.1"/>
    <property type="molecule type" value="Genomic_DNA"/>
</dbReference>
<dbReference type="Proteomes" id="UP000253741">
    <property type="component" value="Unassembled WGS sequence"/>
</dbReference>
<evidence type="ECO:0000313" key="2">
    <source>
        <dbReference type="EMBL" id="RDG38006.1"/>
    </source>
</evidence>
<sequence length="310" mass="33672">MPLSPRDLDAYRAIAAGDAPHDGQPVDRLLALGLISADPGESGHYLAAEPRAAAQRLMAAAQADLTRTVQRMAHIPAIEGLARHFDGHRMYGGPGSELLESREAMNIRIGEVSRTATTEILTAQPGEPADRDPEIQRLGVDRTRRALERGLTVQSLYNVIAWGHDQTRNYVDVIVAAGADVRASENAFPRMMIIDGTHAFVDNVIAPDDRSGGWHLIDRAAVMWVRSVYLLLWGRATPWGDLSHAVSSGLSERQSAILRELATGASQAQAGGRLGLADRTIGKELSAIKITLGAQSLYQVMAWWGREQHL</sequence>
<dbReference type="InterPro" id="IPR036388">
    <property type="entry name" value="WH-like_DNA-bd_sf"/>
</dbReference>
<keyword evidence="3" id="KW-1185">Reference proteome</keyword>
<proteinExistence type="predicted"/>
<dbReference type="PANTHER" id="PTHR34293:SF1">
    <property type="entry name" value="HTH-TYPE TRANSCRIPTIONAL REGULATOR TRMBL2"/>
    <property type="match status" value="1"/>
</dbReference>
<dbReference type="InterPro" id="IPR051797">
    <property type="entry name" value="TrmB-like"/>
</dbReference>
<evidence type="ECO:0000259" key="1">
    <source>
        <dbReference type="SMART" id="SM00421"/>
    </source>
</evidence>
<dbReference type="PANTHER" id="PTHR34293">
    <property type="entry name" value="HTH-TYPE TRANSCRIPTIONAL REGULATOR TRMBL2"/>
    <property type="match status" value="1"/>
</dbReference>
<protein>
    <recommendedName>
        <fullName evidence="1">HTH luxR-type domain-containing protein</fullName>
    </recommendedName>
</protein>
<organism evidence="2 3">
    <name type="scientific">Streptomyces corynorhini</name>
    <dbReference type="NCBI Taxonomy" id="2282652"/>
    <lineage>
        <taxon>Bacteria</taxon>
        <taxon>Bacillati</taxon>
        <taxon>Actinomycetota</taxon>
        <taxon>Actinomycetes</taxon>
        <taxon>Kitasatosporales</taxon>
        <taxon>Streptomycetaceae</taxon>
        <taxon>Streptomyces</taxon>
    </lineage>
</organism>
<dbReference type="GO" id="GO:0003677">
    <property type="term" value="F:DNA binding"/>
    <property type="evidence" value="ECO:0007669"/>
    <property type="project" value="InterPro"/>
</dbReference>
<dbReference type="InterPro" id="IPR016032">
    <property type="entry name" value="Sig_transdc_resp-reg_C-effctor"/>
</dbReference>
<dbReference type="AlphaFoldDB" id="A0A370BE62"/>
<dbReference type="Gene3D" id="1.10.10.10">
    <property type="entry name" value="Winged helix-like DNA-binding domain superfamily/Winged helix DNA-binding domain"/>
    <property type="match status" value="1"/>
</dbReference>
<dbReference type="SMART" id="SM00421">
    <property type="entry name" value="HTH_LUXR"/>
    <property type="match status" value="1"/>
</dbReference>
<feature type="domain" description="HTH luxR-type" evidence="1">
    <location>
        <begin position="247"/>
        <end position="304"/>
    </location>
</feature>
<comment type="caution">
    <text evidence="2">The sequence shown here is derived from an EMBL/GenBank/DDBJ whole genome shotgun (WGS) entry which is preliminary data.</text>
</comment>
<reference evidence="2 3" key="1">
    <citation type="submission" date="2018-07" db="EMBL/GenBank/DDBJ databases">
        <title>Streptomyces species from bats.</title>
        <authorList>
            <person name="Dunlap C."/>
        </authorList>
    </citation>
    <scope>NUCLEOTIDE SEQUENCE [LARGE SCALE GENOMIC DNA]</scope>
    <source>
        <strain evidence="2 3">AC230</strain>
    </source>
</reference>
<dbReference type="GO" id="GO:0006355">
    <property type="term" value="P:regulation of DNA-templated transcription"/>
    <property type="evidence" value="ECO:0007669"/>
    <property type="project" value="InterPro"/>
</dbReference>
<gene>
    <name evidence="2" type="ORF">DVH02_11715</name>
</gene>
<evidence type="ECO:0000313" key="3">
    <source>
        <dbReference type="Proteomes" id="UP000253741"/>
    </source>
</evidence>